<dbReference type="EMBL" id="JAAGWF010000018">
    <property type="protein sequence ID" value="NEK59396.1"/>
    <property type="molecule type" value="Genomic_DNA"/>
</dbReference>
<gene>
    <name evidence="1" type="ORF">GCU56_16180</name>
</gene>
<dbReference type="Proteomes" id="UP000470246">
    <property type="component" value="Unassembled WGS sequence"/>
</dbReference>
<comment type="caution">
    <text evidence="1">The sequence shown here is derived from an EMBL/GenBank/DDBJ whole genome shotgun (WGS) entry which is preliminary data.</text>
</comment>
<dbReference type="RefSeq" id="WP_163482776.1">
    <property type="nucleotide sequence ID" value="NZ_JAAGWF010000018.1"/>
</dbReference>
<reference evidence="1 2" key="1">
    <citation type="submission" date="2020-02" db="EMBL/GenBank/DDBJ databases">
        <title>Geodermatophilus sabuli CPCC 205279 I12A-02694.</title>
        <authorList>
            <person name="Jiang Z."/>
        </authorList>
    </citation>
    <scope>NUCLEOTIDE SEQUENCE [LARGE SCALE GENOMIC DNA]</scope>
    <source>
        <strain evidence="1 2">I12A-02694</strain>
    </source>
</reference>
<proteinExistence type="predicted"/>
<keyword evidence="2" id="KW-1185">Reference proteome</keyword>
<sequence length="68" mass="7621">MPNYRLSTNDGVVLQEWEAGDARTAEELAVEEVTRHRMTDPPAAAEYRLEEQRSGTWATVGHWGPLAP</sequence>
<evidence type="ECO:0000313" key="1">
    <source>
        <dbReference type="EMBL" id="NEK59396.1"/>
    </source>
</evidence>
<organism evidence="1 2">
    <name type="scientific">Geodermatophilus sabuli</name>
    <dbReference type="NCBI Taxonomy" id="1564158"/>
    <lineage>
        <taxon>Bacteria</taxon>
        <taxon>Bacillati</taxon>
        <taxon>Actinomycetota</taxon>
        <taxon>Actinomycetes</taxon>
        <taxon>Geodermatophilales</taxon>
        <taxon>Geodermatophilaceae</taxon>
        <taxon>Geodermatophilus</taxon>
    </lineage>
</organism>
<evidence type="ECO:0000313" key="2">
    <source>
        <dbReference type="Proteomes" id="UP000470246"/>
    </source>
</evidence>
<name>A0A7K3W3D7_9ACTN</name>
<protein>
    <submittedName>
        <fullName evidence="1">Uncharacterized protein</fullName>
    </submittedName>
</protein>
<dbReference type="AlphaFoldDB" id="A0A7K3W3D7"/>
<accession>A0A7K3W3D7</accession>